<evidence type="ECO:0000256" key="2">
    <source>
        <dbReference type="ARBA" id="ARBA00004196"/>
    </source>
</evidence>
<dbReference type="Proteomes" id="UP001277761">
    <property type="component" value="Unassembled WGS sequence"/>
</dbReference>
<dbReference type="PANTHER" id="PTHR42953">
    <property type="entry name" value="HIGH-AFFINITY ZINC UPTAKE SYSTEM PROTEIN ZNUA-RELATED"/>
    <property type="match status" value="1"/>
</dbReference>
<dbReference type="InterPro" id="IPR050492">
    <property type="entry name" value="Bact_metal-bind_prot9"/>
</dbReference>
<evidence type="ECO:0000256" key="10">
    <source>
        <dbReference type="RuleBase" id="RU003512"/>
    </source>
</evidence>
<dbReference type="Gene3D" id="1.10.3470.10">
    <property type="entry name" value="ABC transporter involved in vitamin B12 uptake, BtuC"/>
    <property type="match status" value="1"/>
</dbReference>
<feature type="compositionally biased region" description="Basic and acidic residues" evidence="12">
    <location>
        <begin position="410"/>
        <end position="454"/>
    </location>
</feature>
<dbReference type="Gene3D" id="3.40.50.1980">
    <property type="entry name" value="Nitrogenase molybdenum iron protein domain"/>
    <property type="match status" value="2"/>
</dbReference>
<keyword evidence="7" id="KW-0732">Signal</keyword>
<dbReference type="PANTHER" id="PTHR42953:SF1">
    <property type="entry name" value="METAL-BINDING PROTEIN HI_0362-RELATED"/>
    <property type="match status" value="1"/>
</dbReference>
<evidence type="ECO:0000256" key="1">
    <source>
        <dbReference type="ARBA" id="ARBA00004141"/>
    </source>
</evidence>
<feature type="transmembrane region" description="Helical" evidence="13">
    <location>
        <begin position="26"/>
        <end position="51"/>
    </location>
</feature>
<feature type="transmembrane region" description="Helical" evidence="13">
    <location>
        <begin position="145"/>
        <end position="168"/>
    </location>
</feature>
<dbReference type="Pfam" id="PF00950">
    <property type="entry name" value="ABC-3"/>
    <property type="match status" value="1"/>
</dbReference>
<name>A0ABU4VEG3_9ACTN</name>
<keyword evidence="8 13" id="KW-1133">Transmembrane helix</keyword>
<keyword evidence="9 13" id="KW-0472">Membrane</keyword>
<dbReference type="InterPro" id="IPR001626">
    <property type="entry name" value="ABC_TroCD"/>
</dbReference>
<evidence type="ECO:0000256" key="4">
    <source>
        <dbReference type="ARBA" id="ARBA00022448"/>
    </source>
</evidence>
<feature type="transmembrane region" description="Helical" evidence="13">
    <location>
        <begin position="188"/>
        <end position="216"/>
    </location>
</feature>
<protein>
    <submittedName>
        <fullName evidence="14">Zinc ABC transporter substrate-binding protein</fullName>
    </submittedName>
</protein>
<dbReference type="Pfam" id="PF01297">
    <property type="entry name" value="ZnuA"/>
    <property type="match status" value="1"/>
</dbReference>
<dbReference type="InterPro" id="IPR006127">
    <property type="entry name" value="ZnuA-like"/>
</dbReference>
<keyword evidence="6" id="KW-0479">Metal-binding</keyword>
<evidence type="ECO:0000256" key="6">
    <source>
        <dbReference type="ARBA" id="ARBA00022723"/>
    </source>
</evidence>
<comment type="caution">
    <text evidence="14">The sequence shown here is derived from an EMBL/GenBank/DDBJ whole genome shotgun (WGS) entry which is preliminary data.</text>
</comment>
<accession>A0ABU4VEG3</accession>
<dbReference type="RefSeq" id="WP_319952327.1">
    <property type="nucleotide sequence ID" value="NZ_JAXAVX010000001.1"/>
</dbReference>
<gene>
    <name evidence="14" type="ORF">SK069_01090</name>
</gene>
<evidence type="ECO:0000256" key="8">
    <source>
        <dbReference type="ARBA" id="ARBA00022989"/>
    </source>
</evidence>
<dbReference type="InterPro" id="IPR037294">
    <property type="entry name" value="ABC_BtuC-like"/>
</dbReference>
<dbReference type="PRINTS" id="PR00691">
    <property type="entry name" value="ADHESINB"/>
</dbReference>
<feature type="transmembrane region" description="Helical" evidence="13">
    <location>
        <begin position="63"/>
        <end position="85"/>
    </location>
</feature>
<evidence type="ECO:0000256" key="9">
    <source>
        <dbReference type="ARBA" id="ARBA00023136"/>
    </source>
</evidence>
<evidence type="ECO:0000313" key="14">
    <source>
        <dbReference type="EMBL" id="MDX8150175.1"/>
    </source>
</evidence>
<dbReference type="SUPFAM" id="SSF53807">
    <property type="entry name" value="Helical backbone' metal receptor"/>
    <property type="match status" value="1"/>
</dbReference>
<feature type="transmembrane region" description="Helical" evidence="13">
    <location>
        <begin position="257"/>
        <end position="275"/>
    </location>
</feature>
<evidence type="ECO:0000313" key="15">
    <source>
        <dbReference type="Proteomes" id="UP001277761"/>
    </source>
</evidence>
<dbReference type="CDD" id="cd06550">
    <property type="entry name" value="TM_ABC_iron-siderophores_like"/>
    <property type="match status" value="1"/>
</dbReference>
<dbReference type="InterPro" id="IPR006128">
    <property type="entry name" value="Lipoprotein_PsaA-like"/>
</dbReference>
<dbReference type="EMBL" id="JAXAVX010000001">
    <property type="protein sequence ID" value="MDX8150175.1"/>
    <property type="molecule type" value="Genomic_DNA"/>
</dbReference>
<evidence type="ECO:0000256" key="5">
    <source>
        <dbReference type="ARBA" id="ARBA00022692"/>
    </source>
</evidence>
<evidence type="ECO:0000256" key="13">
    <source>
        <dbReference type="SAM" id="Phobius"/>
    </source>
</evidence>
<dbReference type="InterPro" id="IPR006129">
    <property type="entry name" value="AdhesinB"/>
</dbReference>
<evidence type="ECO:0000256" key="11">
    <source>
        <dbReference type="RuleBase" id="RU003943"/>
    </source>
</evidence>
<feature type="region of interest" description="Disordered" evidence="12">
    <location>
        <begin position="379"/>
        <end position="454"/>
    </location>
</feature>
<feature type="transmembrane region" description="Helical" evidence="13">
    <location>
        <begin position="228"/>
        <end position="251"/>
    </location>
</feature>
<keyword evidence="15" id="KW-1185">Reference proteome</keyword>
<feature type="transmembrane region" description="Helical" evidence="13">
    <location>
        <begin position="105"/>
        <end position="124"/>
    </location>
</feature>
<proteinExistence type="inferred from homology"/>
<reference evidence="14 15" key="1">
    <citation type="submission" date="2023-11" db="EMBL/GenBank/DDBJ databases">
        <authorList>
            <person name="Xu M."/>
            <person name="Jiang T."/>
        </authorList>
    </citation>
    <scope>NUCLEOTIDE SEQUENCE [LARGE SCALE GENOMIC DNA]</scope>
    <source>
        <strain evidence="14 15">SD</strain>
    </source>
</reference>
<keyword evidence="4 10" id="KW-0813">Transport</keyword>
<evidence type="ECO:0000256" key="12">
    <source>
        <dbReference type="SAM" id="MobiDB-lite"/>
    </source>
</evidence>
<comment type="similarity">
    <text evidence="10">Belongs to the bacterial solute-binding protein 9 family.</text>
</comment>
<comment type="subcellular location">
    <subcellularLocation>
        <location evidence="2">Cell envelope</location>
    </subcellularLocation>
    <subcellularLocation>
        <location evidence="11">Cell membrane</location>
        <topology evidence="11">Multi-pass membrane protein</topology>
    </subcellularLocation>
    <subcellularLocation>
        <location evidence="1">Membrane</location>
        <topology evidence="1">Multi-pass membrane protein</topology>
    </subcellularLocation>
</comment>
<sequence>MTSAPPRGQDPTVLEPFTYPFVQQGLWAVLALSLGAGVLGTFLVLRGLAFFAHGVAAATFPGLVLAAGLGFAAPLGALAVALAFAGGVGRLSTGREDGEHGTTTAMVLVGALAVGVLLASDVFDEGPAINGLLFGSLLLIDGGDLALAVGTSAAVLVAAGLLGGRWLAVGFDRDGARALGVRGGRSDAVLLVLVALVAVATLSAVGSLLAAALMVVPAATVRPWIRRLPTWQLATVLLTALTGVAGLWLSFQTNAPPGATIAVLSGVLFVLSLSVRALRDRRGLRAPVVALAAAALGLGAAGCGGSDGTTADGRLSVVATTTQLGDLAREIGGDAVEVHQVLQANTDPHEYEPRPADVREVAQAKVVLASGDGLDPWVGDLVEQGGGDPTVVEVGERVPTRRPNVSSAEEAEHAHEDEHGHDDEHGHEEDHGHDDETAAGHHHEHEGEFDPHWWHDPENAIAAVAVVRDALVAADPGARERIERSAAAYLATLQRLHREVRACIARVPRDERTLVTSHDAFGYFAQRYGIRVVGAVIPSTTTQAQASAGDVAALGRLVKRERVRAIFPESSVSPKLAEALARQTGATAKLSLYGDTLGPKGSDGATYVGMIQHNARAMVEGFSGGAVRCSFSGS</sequence>
<organism evidence="14 15">
    <name type="scientific">Patulibacter brassicae</name>
    <dbReference type="NCBI Taxonomy" id="1705717"/>
    <lineage>
        <taxon>Bacteria</taxon>
        <taxon>Bacillati</taxon>
        <taxon>Actinomycetota</taxon>
        <taxon>Thermoleophilia</taxon>
        <taxon>Solirubrobacterales</taxon>
        <taxon>Patulibacteraceae</taxon>
        <taxon>Patulibacter</taxon>
    </lineage>
</organism>
<comment type="similarity">
    <text evidence="3 11">Belongs to the ABC-3 integral membrane protein family.</text>
</comment>
<evidence type="ECO:0000256" key="7">
    <source>
        <dbReference type="ARBA" id="ARBA00022729"/>
    </source>
</evidence>
<dbReference type="PRINTS" id="PR00690">
    <property type="entry name" value="ADHESNFAMILY"/>
</dbReference>
<evidence type="ECO:0000256" key="3">
    <source>
        <dbReference type="ARBA" id="ARBA00008034"/>
    </source>
</evidence>
<keyword evidence="5 11" id="KW-0812">Transmembrane</keyword>
<dbReference type="SUPFAM" id="SSF81345">
    <property type="entry name" value="ABC transporter involved in vitamin B12 uptake, BtuC"/>
    <property type="match status" value="1"/>
</dbReference>